<proteinExistence type="predicted"/>
<name>A0A843WKP7_COLES</name>
<dbReference type="AlphaFoldDB" id="A0A843WKP7"/>
<feature type="signal peptide" evidence="1">
    <location>
        <begin position="1"/>
        <end position="19"/>
    </location>
</feature>
<organism evidence="2 3">
    <name type="scientific">Colocasia esculenta</name>
    <name type="common">Wild taro</name>
    <name type="synonym">Arum esculentum</name>
    <dbReference type="NCBI Taxonomy" id="4460"/>
    <lineage>
        <taxon>Eukaryota</taxon>
        <taxon>Viridiplantae</taxon>
        <taxon>Streptophyta</taxon>
        <taxon>Embryophyta</taxon>
        <taxon>Tracheophyta</taxon>
        <taxon>Spermatophyta</taxon>
        <taxon>Magnoliopsida</taxon>
        <taxon>Liliopsida</taxon>
        <taxon>Araceae</taxon>
        <taxon>Aroideae</taxon>
        <taxon>Colocasieae</taxon>
        <taxon>Colocasia</taxon>
    </lineage>
</organism>
<accession>A0A843WKP7</accession>
<reference evidence="2" key="1">
    <citation type="submission" date="2017-07" db="EMBL/GenBank/DDBJ databases">
        <title>Taro Niue Genome Assembly and Annotation.</title>
        <authorList>
            <person name="Atibalentja N."/>
            <person name="Keating K."/>
            <person name="Fields C.J."/>
        </authorList>
    </citation>
    <scope>NUCLEOTIDE SEQUENCE</scope>
    <source>
        <strain evidence="2">Niue_2</strain>
        <tissue evidence="2">Leaf</tissue>
    </source>
</reference>
<evidence type="ECO:0000313" key="3">
    <source>
        <dbReference type="Proteomes" id="UP000652761"/>
    </source>
</evidence>
<evidence type="ECO:0000256" key="1">
    <source>
        <dbReference type="SAM" id="SignalP"/>
    </source>
</evidence>
<comment type="caution">
    <text evidence="2">The sequence shown here is derived from an EMBL/GenBank/DDBJ whole genome shotgun (WGS) entry which is preliminary data.</text>
</comment>
<protein>
    <submittedName>
        <fullName evidence="2">Uncharacterized protein</fullName>
    </submittedName>
</protein>
<gene>
    <name evidence="2" type="ORF">Taro_041118</name>
</gene>
<evidence type="ECO:0000313" key="2">
    <source>
        <dbReference type="EMBL" id="MQM08267.1"/>
    </source>
</evidence>
<dbReference type="Proteomes" id="UP000652761">
    <property type="component" value="Unassembled WGS sequence"/>
</dbReference>
<feature type="chain" id="PRO_5032872244" evidence="1">
    <location>
        <begin position="20"/>
        <end position="269"/>
    </location>
</feature>
<dbReference type="EMBL" id="NMUH01004077">
    <property type="protein sequence ID" value="MQM08267.1"/>
    <property type="molecule type" value="Genomic_DNA"/>
</dbReference>
<sequence>MLRMAPVCGALAHVVLCRARCSLDYICIYRDLFAAEFGGPAPVPEYLCSRVPQVLRELGTCACCARGLSQYSCCTIESTLVPSLSCFLVPHFREVRPESLKVLGMGLQLCGLQVWCWLVSTVLWLVLVERQLDLSSVTARLRGSSCVVLSGLDTGLISQLSVLVWWRRSFLTRALPQVVVCERVMSGVASHQAYPLHLGGRQFKTDGAPHSPPLTLSLLYLPSSPPLELPCGFSPVLCARGARAEVVASHSCRGLGRGAWSEEEVVIPT</sequence>
<keyword evidence="3" id="KW-1185">Reference proteome</keyword>
<keyword evidence="1" id="KW-0732">Signal</keyword>